<comment type="caution">
    <text evidence="5">The sequence shown here is derived from an EMBL/GenBank/DDBJ whole genome shotgun (WGS) entry which is preliminary data.</text>
</comment>
<evidence type="ECO:0000313" key="6">
    <source>
        <dbReference type="Proteomes" id="UP000765509"/>
    </source>
</evidence>
<dbReference type="InterPro" id="IPR036291">
    <property type="entry name" value="NAD(P)-bd_dom_sf"/>
</dbReference>
<protein>
    <recommendedName>
        <fullName evidence="7">Short-chain dehydrogenase</fullName>
    </recommendedName>
</protein>
<dbReference type="FunFam" id="3.40.50.720:FF:000281">
    <property type="entry name" value="Uncharacterized oxidoreductase YIR035C"/>
    <property type="match status" value="1"/>
</dbReference>
<dbReference type="InterPro" id="IPR020904">
    <property type="entry name" value="Sc_DH/Rdtase_CS"/>
</dbReference>
<evidence type="ECO:0008006" key="7">
    <source>
        <dbReference type="Google" id="ProtNLM"/>
    </source>
</evidence>
<dbReference type="Pfam" id="PF00106">
    <property type="entry name" value="adh_short"/>
    <property type="match status" value="1"/>
</dbReference>
<dbReference type="PROSITE" id="PS00061">
    <property type="entry name" value="ADH_SHORT"/>
    <property type="match status" value="1"/>
</dbReference>
<dbReference type="OrthoDB" id="9876299at2759"/>
<evidence type="ECO:0000313" key="5">
    <source>
        <dbReference type="EMBL" id="MBW0563574.1"/>
    </source>
</evidence>
<accession>A0A9Q3JKX9</accession>
<gene>
    <name evidence="5" type="ORF">O181_103289</name>
</gene>
<evidence type="ECO:0000256" key="3">
    <source>
        <dbReference type="ARBA" id="ARBA00023002"/>
    </source>
</evidence>
<dbReference type="EMBL" id="AVOT02074396">
    <property type="protein sequence ID" value="MBW0563574.1"/>
    <property type="molecule type" value="Genomic_DNA"/>
</dbReference>
<dbReference type="SUPFAM" id="SSF51735">
    <property type="entry name" value="NAD(P)-binding Rossmann-fold domains"/>
    <property type="match status" value="1"/>
</dbReference>
<dbReference type="AlphaFoldDB" id="A0A9Q3JKX9"/>
<dbReference type="PRINTS" id="PR00080">
    <property type="entry name" value="SDRFAMILY"/>
</dbReference>
<name>A0A9Q3JKX9_9BASI</name>
<dbReference type="GO" id="GO:0050664">
    <property type="term" value="F:oxidoreductase activity, acting on NAD(P)H, oxygen as acceptor"/>
    <property type="evidence" value="ECO:0007669"/>
    <property type="project" value="TreeGrafter"/>
</dbReference>
<evidence type="ECO:0000256" key="1">
    <source>
        <dbReference type="ARBA" id="ARBA00006484"/>
    </source>
</evidence>
<dbReference type="PANTHER" id="PTHR43008">
    <property type="entry name" value="BENZIL REDUCTASE"/>
    <property type="match status" value="1"/>
</dbReference>
<dbReference type="PANTHER" id="PTHR43008:SF8">
    <property type="entry name" value="BENZIL REDUCTASE ((S)-BENZOIN FORMING) IRC24"/>
    <property type="match status" value="1"/>
</dbReference>
<evidence type="ECO:0000256" key="2">
    <source>
        <dbReference type="ARBA" id="ARBA00022857"/>
    </source>
</evidence>
<keyword evidence="3" id="KW-0560">Oxidoreductase</keyword>
<evidence type="ECO:0000256" key="4">
    <source>
        <dbReference type="RuleBase" id="RU000363"/>
    </source>
</evidence>
<comment type="similarity">
    <text evidence="1 4">Belongs to the short-chain dehydrogenases/reductases (SDR) family.</text>
</comment>
<dbReference type="PRINTS" id="PR00081">
    <property type="entry name" value="GDHRDH"/>
</dbReference>
<dbReference type="InterPro" id="IPR002347">
    <property type="entry name" value="SDR_fam"/>
</dbReference>
<proteinExistence type="inferred from homology"/>
<sequence length="350" mass="38442">MVPRQPAWFLVCPSQHPSMAHPCASSSSRRPCLEPSLLDIQRSPFYCVASLDNLTGHARRRRKYPALAIVPCPTFLLGPTPSFPVLRPSAALRLRAFALKRPLTGGSRGIGLACLRLLLDSPFHANLLSLSRSFPSELRQLSQTYPDRLKVVIGDVKNSKDIQTAVETAIKTFGAIDGLVLNAGLFKLERIIESNSLEYWKQVFDVNFFSLVTILNHALNHLRNSNGRVVFISSGAAVSGTAAWGSYNASKAAMNSLCKTLATEEPTITSIALRPGTVDTQMQTELRAKGKDKMDAHSYKRFADLFESSNLLPVEVPAQVIANLVTKADKTLTGQFLSWDSNELKNYRGS</sequence>
<dbReference type="Gene3D" id="3.40.50.720">
    <property type="entry name" value="NAD(P)-binding Rossmann-like Domain"/>
    <property type="match status" value="1"/>
</dbReference>
<keyword evidence="2" id="KW-0521">NADP</keyword>
<dbReference type="Proteomes" id="UP000765509">
    <property type="component" value="Unassembled WGS sequence"/>
</dbReference>
<organism evidence="5 6">
    <name type="scientific">Austropuccinia psidii MF-1</name>
    <dbReference type="NCBI Taxonomy" id="1389203"/>
    <lineage>
        <taxon>Eukaryota</taxon>
        <taxon>Fungi</taxon>
        <taxon>Dikarya</taxon>
        <taxon>Basidiomycota</taxon>
        <taxon>Pucciniomycotina</taxon>
        <taxon>Pucciniomycetes</taxon>
        <taxon>Pucciniales</taxon>
        <taxon>Sphaerophragmiaceae</taxon>
        <taxon>Austropuccinia</taxon>
    </lineage>
</organism>
<keyword evidence="6" id="KW-1185">Reference proteome</keyword>
<reference evidence="5" key="1">
    <citation type="submission" date="2021-03" db="EMBL/GenBank/DDBJ databases">
        <title>Draft genome sequence of rust myrtle Austropuccinia psidii MF-1, a brazilian biotype.</title>
        <authorList>
            <person name="Quecine M.C."/>
            <person name="Pachon D.M.R."/>
            <person name="Bonatelli M.L."/>
            <person name="Correr F.H."/>
            <person name="Franceschini L.M."/>
            <person name="Leite T.F."/>
            <person name="Margarido G.R.A."/>
            <person name="Almeida C.A."/>
            <person name="Ferrarezi J.A."/>
            <person name="Labate C.A."/>
        </authorList>
    </citation>
    <scope>NUCLEOTIDE SEQUENCE</scope>
    <source>
        <strain evidence="5">MF-1</strain>
    </source>
</reference>